<organism evidence="2 3">
    <name type="scientific">Colletotrichum cuscutae</name>
    <dbReference type="NCBI Taxonomy" id="1209917"/>
    <lineage>
        <taxon>Eukaryota</taxon>
        <taxon>Fungi</taxon>
        <taxon>Dikarya</taxon>
        <taxon>Ascomycota</taxon>
        <taxon>Pezizomycotina</taxon>
        <taxon>Sordariomycetes</taxon>
        <taxon>Hypocreomycetidae</taxon>
        <taxon>Glomerellales</taxon>
        <taxon>Glomerellaceae</taxon>
        <taxon>Colletotrichum</taxon>
        <taxon>Colletotrichum acutatum species complex</taxon>
    </lineage>
</organism>
<name>A0AAI9V1X9_9PEZI</name>
<keyword evidence="3" id="KW-1185">Reference proteome</keyword>
<reference evidence="2" key="1">
    <citation type="submission" date="2016-11" db="EMBL/GenBank/DDBJ databases">
        <title>The genome sequence of Colletotrichum cuscutae.</title>
        <authorList>
            <person name="Baroncelli R."/>
        </authorList>
    </citation>
    <scope>NUCLEOTIDE SEQUENCE</scope>
    <source>
        <strain evidence="2">IMI 304802</strain>
    </source>
</reference>
<sequence length="509" mass="56829">MTGWQALGALRRKWKAAGRSVETWRELPRSSGLKTLPSFDVPVIRLKAKQVWRYQTRYLLRDRIQSWLCPDFPHDTAFLHRLLERQAQNFLIREGGRYQRNNGNVPRDFTDSMQANQIRVTGWYISERIKLHGPVEATQPVLPIDPRAARLCNMEPAGLMFRTLGWKWTLQVRSTATVHRLAGVVNISPQARAGQKGGGTGMILAALWRLGSIVEMLRCARISMSTDRVICQAVKFQTEPLLCFPDAPTTLATKVGVCSSIDSKPEEQSGGMGMMKARRAPPKQSRTVGTDTVGSRFNGWPGVDPGSAQWQWWLIGSCRFLGWNLVTVLGLDGGETPPLLLPMVESPLIDRGTRTRFGFQARNVLGEVTAKVEKADAGNNNWNFEMECKARPLISSARLLGSFSNVQYSIPAILLLQYSVGWTERFDLAARGHLSFDGKPGIGEQVQLLSHAKSLERTFEERLEGVVRCIPCHAINGPWERKVPEVKNFLTLSFPCREVSAGPIGADLL</sequence>
<gene>
    <name evidence="2" type="ORF">CCUS01_06887</name>
</gene>
<feature type="compositionally biased region" description="Polar residues" evidence="1">
    <location>
        <begin position="284"/>
        <end position="295"/>
    </location>
</feature>
<proteinExistence type="predicted"/>
<dbReference type="EMBL" id="MPDP01000255">
    <property type="protein sequence ID" value="KAK1467929.1"/>
    <property type="molecule type" value="Genomic_DNA"/>
</dbReference>
<protein>
    <submittedName>
        <fullName evidence="2">Uncharacterized protein</fullName>
    </submittedName>
</protein>
<evidence type="ECO:0000313" key="2">
    <source>
        <dbReference type="EMBL" id="KAK1467929.1"/>
    </source>
</evidence>
<feature type="region of interest" description="Disordered" evidence="1">
    <location>
        <begin position="263"/>
        <end position="296"/>
    </location>
</feature>
<dbReference type="AlphaFoldDB" id="A0AAI9V1X9"/>
<dbReference type="Proteomes" id="UP001239213">
    <property type="component" value="Unassembled WGS sequence"/>
</dbReference>
<accession>A0AAI9V1X9</accession>
<evidence type="ECO:0000313" key="3">
    <source>
        <dbReference type="Proteomes" id="UP001239213"/>
    </source>
</evidence>
<evidence type="ECO:0000256" key="1">
    <source>
        <dbReference type="SAM" id="MobiDB-lite"/>
    </source>
</evidence>
<comment type="caution">
    <text evidence="2">The sequence shown here is derived from an EMBL/GenBank/DDBJ whole genome shotgun (WGS) entry which is preliminary data.</text>
</comment>